<sequence>MVWMNKTETEFALVKNAKSSVRNFIGKKIVHPVANLLTVTLGVPPSEIYSSRDSAGGRSSSGPWRLSNHVPDPRLTIRLRFSTDTVDFEGCTQDESNALFAILSPYARSHPAKGAISAYASAPRRLSPRPAAAAVRGNSGGRPALDEDSDPLEASYKANPIPVQNPAIPNGGVPRRQRSNLRDMMQQGSEYDKSREVFLADDDLDNGVDAAAVALKPYTLAEVSGAVPQTPSCYVHREDEITRLAEALGPGGGAGVIGGATTVIFDSVANGKSVLAAAAMQRPPSAGGVPRRRDLAEGWVTPPRTGCSG</sequence>
<dbReference type="InParanoid" id="D7G1G9"/>
<proteinExistence type="predicted"/>
<evidence type="ECO:0000256" key="1">
    <source>
        <dbReference type="SAM" id="MobiDB-lite"/>
    </source>
</evidence>
<gene>
    <name evidence="2" type="ORF">Esi_0045_0043</name>
</gene>
<dbReference type="EMBL" id="FN648652">
    <property type="protein sequence ID" value="CBJ26777.1"/>
    <property type="molecule type" value="Genomic_DNA"/>
</dbReference>
<accession>D7G1G9</accession>
<feature type="region of interest" description="Disordered" evidence="1">
    <location>
        <begin position="128"/>
        <end position="177"/>
    </location>
</feature>
<name>D7G1G9_ECTSI</name>
<reference evidence="2 3" key="1">
    <citation type="journal article" date="2010" name="Nature">
        <title>The Ectocarpus genome and the independent evolution of multicellularity in brown algae.</title>
        <authorList>
            <person name="Cock J.M."/>
            <person name="Sterck L."/>
            <person name="Rouze P."/>
            <person name="Scornet D."/>
            <person name="Allen A.E."/>
            <person name="Amoutzias G."/>
            <person name="Anthouard V."/>
            <person name="Artiguenave F."/>
            <person name="Aury J.M."/>
            <person name="Badger J.H."/>
            <person name="Beszteri B."/>
            <person name="Billiau K."/>
            <person name="Bonnet E."/>
            <person name="Bothwell J.H."/>
            <person name="Bowler C."/>
            <person name="Boyen C."/>
            <person name="Brownlee C."/>
            <person name="Carrano C.J."/>
            <person name="Charrier B."/>
            <person name="Cho G.Y."/>
            <person name="Coelho S.M."/>
            <person name="Collen J."/>
            <person name="Corre E."/>
            <person name="Da Silva C."/>
            <person name="Delage L."/>
            <person name="Delaroque N."/>
            <person name="Dittami S.M."/>
            <person name="Doulbeau S."/>
            <person name="Elias M."/>
            <person name="Farnham G."/>
            <person name="Gachon C.M."/>
            <person name="Gschloessl B."/>
            <person name="Heesch S."/>
            <person name="Jabbari K."/>
            <person name="Jubin C."/>
            <person name="Kawai H."/>
            <person name="Kimura K."/>
            <person name="Kloareg B."/>
            <person name="Kupper F.C."/>
            <person name="Lang D."/>
            <person name="Le Bail A."/>
            <person name="Leblanc C."/>
            <person name="Lerouge P."/>
            <person name="Lohr M."/>
            <person name="Lopez P.J."/>
            <person name="Martens C."/>
            <person name="Maumus F."/>
            <person name="Michel G."/>
            <person name="Miranda-Saavedra D."/>
            <person name="Morales J."/>
            <person name="Moreau H."/>
            <person name="Motomura T."/>
            <person name="Nagasato C."/>
            <person name="Napoli C.A."/>
            <person name="Nelson D.R."/>
            <person name="Nyvall-Collen P."/>
            <person name="Peters A.F."/>
            <person name="Pommier C."/>
            <person name="Potin P."/>
            <person name="Poulain J."/>
            <person name="Quesneville H."/>
            <person name="Read B."/>
            <person name="Rensing S.A."/>
            <person name="Ritter A."/>
            <person name="Rousvoal S."/>
            <person name="Samanta M."/>
            <person name="Samson G."/>
            <person name="Schroeder D.C."/>
            <person name="Segurens B."/>
            <person name="Strittmatter M."/>
            <person name="Tonon T."/>
            <person name="Tregear J.W."/>
            <person name="Valentin K."/>
            <person name="von Dassow P."/>
            <person name="Yamagishi T."/>
            <person name="Van de Peer Y."/>
            <person name="Wincker P."/>
        </authorList>
    </citation>
    <scope>NUCLEOTIDE SEQUENCE [LARGE SCALE GENOMIC DNA]</scope>
    <source>
        <strain evidence="3">Ec32 / CCAP1310/4</strain>
    </source>
</reference>
<organism evidence="2 3">
    <name type="scientific">Ectocarpus siliculosus</name>
    <name type="common">Brown alga</name>
    <name type="synonym">Conferva siliculosa</name>
    <dbReference type="NCBI Taxonomy" id="2880"/>
    <lineage>
        <taxon>Eukaryota</taxon>
        <taxon>Sar</taxon>
        <taxon>Stramenopiles</taxon>
        <taxon>Ochrophyta</taxon>
        <taxon>PX clade</taxon>
        <taxon>Phaeophyceae</taxon>
        <taxon>Ectocarpales</taxon>
        <taxon>Ectocarpaceae</taxon>
        <taxon>Ectocarpus</taxon>
    </lineage>
</organism>
<feature type="compositionally biased region" description="Low complexity" evidence="1">
    <location>
        <begin position="51"/>
        <end position="62"/>
    </location>
</feature>
<keyword evidence="3" id="KW-1185">Reference proteome</keyword>
<protein>
    <submittedName>
        <fullName evidence="2">Uncharacterized protein</fullName>
    </submittedName>
</protein>
<dbReference type="EMBL" id="FN649743">
    <property type="protein sequence ID" value="CBJ26777.1"/>
    <property type="molecule type" value="Genomic_DNA"/>
</dbReference>
<feature type="region of interest" description="Disordered" evidence="1">
    <location>
        <begin position="283"/>
        <end position="309"/>
    </location>
</feature>
<dbReference type="AlphaFoldDB" id="D7G1G9"/>
<feature type="region of interest" description="Disordered" evidence="1">
    <location>
        <begin position="48"/>
        <end position="67"/>
    </location>
</feature>
<evidence type="ECO:0000313" key="2">
    <source>
        <dbReference type="EMBL" id="CBJ26777.1"/>
    </source>
</evidence>
<evidence type="ECO:0000313" key="3">
    <source>
        <dbReference type="Proteomes" id="UP000002630"/>
    </source>
</evidence>
<dbReference type="Proteomes" id="UP000002630">
    <property type="component" value="Linkage Group LG18"/>
</dbReference>